<name>A0A1Y2HP86_9FUNG</name>
<gene>
    <name evidence="1" type="ORF">BCR44DRAFT_1434375</name>
</gene>
<dbReference type="EMBL" id="MCFL01000022">
    <property type="protein sequence ID" value="ORZ35513.1"/>
    <property type="molecule type" value="Genomic_DNA"/>
</dbReference>
<keyword evidence="2" id="KW-1185">Reference proteome</keyword>
<protein>
    <submittedName>
        <fullName evidence="1">Uncharacterized protein</fullName>
    </submittedName>
</protein>
<sequence>MAYNRVDVWNGWFKRLRFLNQRSMPLLKTLCLLGWKTGRGTHWIGSRKRTSSPFATRRCPMPLW</sequence>
<dbReference type="Proteomes" id="UP000193411">
    <property type="component" value="Unassembled WGS sequence"/>
</dbReference>
<dbReference type="AlphaFoldDB" id="A0A1Y2HP86"/>
<organism evidence="1 2">
    <name type="scientific">Catenaria anguillulae PL171</name>
    <dbReference type="NCBI Taxonomy" id="765915"/>
    <lineage>
        <taxon>Eukaryota</taxon>
        <taxon>Fungi</taxon>
        <taxon>Fungi incertae sedis</taxon>
        <taxon>Blastocladiomycota</taxon>
        <taxon>Blastocladiomycetes</taxon>
        <taxon>Blastocladiales</taxon>
        <taxon>Catenariaceae</taxon>
        <taxon>Catenaria</taxon>
    </lineage>
</organism>
<comment type="caution">
    <text evidence="1">The sequence shown here is derived from an EMBL/GenBank/DDBJ whole genome shotgun (WGS) entry which is preliminary data.</text>
</comment>
<accession>A0A1Y2HP86</accession>
<evidence type="ECO:0000313" key="1">
    <source>
        <dbReference type="EMBL" id="ORZ35513.1"/>
    </source>
</evidence>
<reference evidence="1 2" key="1">
    <citation type="submission" date="2016-07" db="EMBL/GenBank/DDBJ databases">
        <title>Pervasive Adenine N6-methylation of Active Genes in Fungi.</title>
        <authorList>
            <consortium name="DOE Joint Genome Institute"/>
            <person name="Mondo S.J."/>
            <person name="Dannebaum R.O."/>
            <person name="Kuo R.C."/>
            <person name="Labutti K."/>
            <person name="Haridas S."/>
            <person name="Kuo A."/>
            <person name="Salamov A."/>
            <person name="Ahrendt S.R."/>
            <person name="Lipzen A."/>
            <person name="Sullivan W."/>
            <person name="Andreopoulos W.B."/>
            <person name="Clum A."/>
            <person name="Lindquist E."/>
            <person name="Daum C."/>
            <person name="Ramamoorthy G.K."/>
            <person name="Gryganskyi A."/>
            <person name="Culley D."/>
            <person name="Magnuson J.K."/>
            <person name="James T.Y."/>
            <person name="O'Malley M.A."/>
            <person name="Stajich J.E."/>
            <person name="Spatafora J.W."/>
            <person name="Visel A."/>
            <person name="Grigoriev I.V."/>
        </authorList>
    </citation>
    <scope>NUCLEOTIDE SEQUENCE [LARGE SCALE GENOMIC DNA]</scope>
    <source>
        <strain evidence="1 2">PL171</strain>
    </source>
</reference>
<evidence type="ECO:0000313" key="2">
    <source>
        <dbReference type="Proteomes" id="UP000193411"/>
    </source>
</evidence>
<proteinExistence type="predicted"/>